<dbReference type="PRINTS" id="PR00604">
    <property type="entry name" value="CYTCHRMECIAB"/>
</dbReference>
<dbReference type="SUPFAM" id="SSF46626">
    <property type="entry name" value="Cytochrome c"/>
    <property type="match status" value="2"/>
</dbReference>
<name>A0A1Y6BG53_9PROT</name>
<feature type="domain" description="Cytochrome c" evidence="8">
    <location>
        <begin position="70"/>
        <end position="173"/>
    </location>
</feature>
<evidence type="ECO:0000256" key="2">
    <source>
        <dbReference type="ARBA" id="ARBA00022617"/>
    </source>
</evidence>
<keyword evidence="10" id="KW-1185">Reference proteome</keyword>
<dbReference type="Proteomes" id="UP000192917">
    <property type="component" value="Unassembled WGS sequence"/>
</dbReference>
<dbReference type="STRING" id="560819.SAMN05428998_10472"/>
<dbReference type="EMBL" id="FWZX01000004">
    <property type="protein sequence ID" value="SMF07533.1"/>
    <property type="molecule type" value="Genomic_DNA"/>
</dbReference>
<dbReference type="InterPro" id="IPR002327">
    <property type="entry name" value="Cyt_c_1A/1B"/>
</dbReference>
<protein>
    <submittedName>
        <fullName evidence="9">Cytochrome c</fullName>
    </submittedName>
</protein>
<keyword evidence="5 6" id="KW-0408">Iron</keyword>
<evidence type="ECO:0000256" key="5">
    <source>
        <dbReference type="ARBA" id="ARBA00023004"/>
    </source>
</evidence>
<dbReference type="GO" id="GO:0020037">
    <property type="term" value="F:heme binding"/>
    <property type="evidence" value="ECO:0007669"/>
    <property type="project" value="InterPro"/>
</dbReference>
<accession>A0A1Y6BG53</accession>
<reference evidence="9 10" key="1">
    <citation type="submission" date="2017-04" db="EMBL/GenBank/DDBJ databases">
        <authorList>
            <person name="Afonso C.L."/>
            <person name="Miller P.J."/>
            <person name="Scott M.A."/>
            <person name="Spackman E."/>
            <person name="Goraichik I."/>
            <person name="Dimitrov K.M."/>
            <person name="Suarez D.L."/>
            <person name="Swayne D.E."/>
        </authorList>
    </citation>
    <scope>NUCLEOTIDE SEQUENCE [LARGE SCALE GENOMIC DNA]</scope>
    <source>
        <strain evidence="9 10">USBA 355</strain>
    </source>
</reference>
<keyword evidence="2 6" id="KW-0349">Heme</keyword>
<dbReference type="InterPro" id="IPR009056">
    <property type="entry name" value="Cyt_c-like_dom"/>
</dbReference>
<feature type="region of interest" description="Disordered" evidence="7">
    <location>
        <begin position="199"/>
        <end position="222"/>
    </location>
</feature>
<evidence type="ECO:0000256" key="7">
    <source>
        <dbReference type="SAM" id="MobiDB-lite"/>
    </source>
</evidence>
<evidence type="ECO:0000256" key="4">
    <source>
        <dbReference type="ARBA" id="ARBA00022982"/>
    </source>
</evidence>
<dbReference type="AlphaFoldDB" id="A0A1Y6BG53"/>
<dbReference type="GO" id="GO:0009055">
    <property type="term" value="F:electron transfer activity"/>
    <property type="evidence" value="ECO:0007669"/>
    <property type="project" value="InterPro"/>
</dbReference>
<evidence type="ECO:0000313" key="10">
    <source>
        <dbReference type="Proteomes" id="UP000192917"/>
    </source>
</evidence>
<evidence type="ECO:0000313" key="9">
    <source>
        <dbReference type="EMBL" id="SMF07533.1"/>
    </source>
</evidence>
<dbReference type="PROSITE" id="PS51007">
    <property type="entry name" value="CYTC"/>
    <property type="match status" value="2"/>
</dbReference>
<keyword evidence="4" id="KW-0249">Electron transport</keyword>
<evidence type="ECO:0000259" key="8">
    <source>
        <dbReference type="PROSITE" id="PS51007"/>
    </source>
</evidence>
<evidence type="ECO:0000256" key="6">
    <source>
        <dbReference type="PROSITE-ProRule" id="PRU00433"/>
    </source>
</evidence>
<feature type="domain" description="Cytochrome c" evidence="8">
    <location>
        <begin position="226"/>
        <end position="329"/>
    </location>
</feature>
<sequence>MSLEMNKIAAAGLTAGVVAMLSGFVADLLVHPRHLEKAAFPIEVASTEAPAQAAAKPAGVEPVLPLLAKADPANGEKLTRACQACHTFEKGGPNKVGPNLYGVVVGPMGHKADFSYSDAMMKHHEAGDTWTYENLNHFIHGPREWMSGTKMTYGGMKKVADRADVIAYLRQNADSPIPLPTQEEIDKVTAKSAAAEQAAPAAAAGGGEQQAAASGGQSPEQMIAAGDADKGAKVARVCQACHDFTKGGPNKIGPNLWGVVGGPVAHKDDFNYSDAFKKLHEAGDTWTYDRLWGFLHDPRGHVPGTKMTFAGLKQDDKVADLVAWLREQSDSPVPLKQ</sequence>
<gene>
    <name evidence="9" type="ORF">SAMN05428998_10472</name>
</gene>
<evidence type="ECO:0000256" key="3">
    <source>
        <dbReference type="ARBA" id="ARBA00022723"/>
    </source>
</evidence>
<dbReference type="InterPro" id="IPR036909">
    <property type="entry name" value="Cyt_c-like_dom_sf"/>
</dbReference>
<keyword evidence="3 6" id="KW-0479">Metal-binding</keyword>
<dbReference type="GO" id="GO:0046872">
    <property type="term" value="F:metal ion binding"/>
    <property type="evidence" value="ECO:0007669"/>
    <property type="project" value="UniProtKB-KW"/>
</dbReference>
<keyword evidence="1" id="KW-0813">Transport</keyword>
<organism evidence="9 10">
    <name type="scientific">Tistlia consotensis USBA 355</name>
    <dbReference type="NCBI Taxonomy" id="560819"/>
    <lineage>
        <taxon>Bacteria</taxon>
        <taxon>Pseudomonadati</taxon>
        <taxon>Pseudomonadota</taxon>
        <taxon>Alphaproteobacteria</taxon>
        <taxon>Rhodospirillales</taxon>
        <taxon>Rhodovibrionaceae</taxon>
        <taxon>Tistlia</taxon>
    </lineage>
</organism>
<dbReference type="Gene3D" id="1.10.760.10">
    <property type="entry name" value="Cytochrome c-like domain"/>
    <property type="match status" value="2"/>
</dbReference>
<dbReference type="RefSeq" id="WP_143596173.1">
    <property type="nucleotide sequence ID" value="NZ_FWZX01000004.1"/>
</dbReference>
<dbReference type="PANTHER" id="PTHR11961">
    <property type="entry name" value="CYTOCHROME C"/>
    <property type="match status" value="1"/>
</dbReference>
<evidence type="ECO:0000256" key="1">
    <source>
        <dbReference type="ARBA" id="ARBA00022448"/>
    </source>
</evidence>
<proteinExistence type="predicted"/>
<dbReference type="Pfam" id="PF00034">
    <property type="entry name" value="Cytochrom_C"/>
    <property type="match status" value="1"/>
</dbReference>